<accession>A0ABQ5N2P4</accession>
<dbReference type="NCBIfam" id="TIGR02336">
    <property type="entry name" value="1,3-beta-galactosyl-N-acetylhexosamine phosphorylase"/>
    <property type="match status" value="1"/>
</dbReference>
<dbReference type="EMBL" id="BRXR01000001">
    <property type="protein sequence ID" value="GLC29424.1"/>
    <property type="molecule type" value="Genomic_DNA"/>
</dbReference>
<dbReference type="Gene3D" id="2.60.40.1180">
    <property type="entry name" value="Golgi alpha-mannosidase II"/>
    <property type="match status" value="1"/>
</dbReference>
<evidence type="ECO:0000259" key="1">
    <source>
        <dbReference type="Pfam" id="PF09508"/>
    </source>
</evidence>
<name>A0ABQ5N2P4_9CLOT</name>
<feature type="domain" description="Lacto-N-biose phosphorylase central" evidence="2">
    <location>
        <begin position="442"/>
        <end position="661"/>
    </location>
</feature>
<dbReference type="InterPro" id="IPR035080">
    <property type="entry name" value="Lact_bio_phlase-like_N"/>
</dbReference>
<feature type="domain" description="Lacto-N-biose phosphorylase C-terminal" evidence="3">
    <location>
        <begin position="667"/>
        <end position="719"/>
    </location>
</feature>
<evidence type="ECO:0000259" key="2">
    <source>
        <dbReference type="Pfam" id="PF17385"/>
    </source>
</evidence>
<dbReference type="SUPFAM" id="SSF52317">
    <property type="entry name" value="Class I glutamine amidotransferase-like"/>
    <property type="match status" value="1"/>
</dbReference>
<dbReference type="InterPro" id="IPR013780">
    <property type="entry name" value="Glyco_hydro_b"/>
</dbReference>
<dbReference type="Pfam" id="PF17386">
    <property type="entry name" value="LBP_C"/>
    <property type="match status" value="1"/>
</dbReference>
<dbReference type="Pfam" id="PF09508">
    <property type="entry name" value="Lact_bio_phlase"/>
    <property type="match status" value="1"/>
</dbReference>
<organism evidence="4 5">
    <name type="scientific">Clostridium omnivorum</name>
    <dbReference type="NCBI Taxonomy" id="1604902"/>
    <lineage>
        <taxon>Bacteria</taxon>
        <taxon>Bacillati</taxon>
        <taxon>Bacillota</taxon>
        <taxon>Clostridia</taxon>
        <taxon>Eubacteriales</taxon>
        <taxon>Clostridiaceae</taxon>
        <taxon>Clostridium</taxon>
    </lineage>
</organism>
<dbReference type="Proteomes" id="UP001208567">
    <property type="component" value="Unassembled WGS sequence"/>
</dbReference>
<keyword evidence="5" id="KW-1185">Reference proteome</keyword>
<reference evidence="4 5" key="1">
    <citation type="journal article" date="2024" name="Int. J. Syst. Evol. Microbiol.">
        <title>Clostridium omnivorum sp. nov., isolated from anoxic soil under the treatment of reductive soil disinfestation.</title>
        <authorList>
            <person name="Ueki A."/>
            <person name="Tonouchi A."/>
            <person name="Kaku N."/>
            <person name="Honma S."/>
            <person name="Ueki K."/>
        </authorList>
    </citation>
    <scope>NUCLEOTIDE SEQUENCE [LARGE SCALE GENOMIC DNA]</scope>
    <source>
        <strain evidence="4 5">E14</strain>
    </source>
</reference>
<protein>
    <submittedName>
        <fullName evidence="4">1,3-beta-galactosyl-N-acetylhexosamine phosphorylase</fullName>
    </submittedName>
</protein>
<evidence type="ECO:0000313" key="5">
    <source>
        <dbReference type="Proteomes" id="UP001208567"/>
    </source>
</evidence>
<feature type="domain" description="Lacto-N-biose phosphorylase-like N-terminal TIM barrel" evidence="1">
    <location>
        <begin position="8"/>
        <end position="438"/>
    </location>
</feature>
<gene>
    <name evidence="4" type="primary">lnbP</name>
    <name evidence="4" type="ORF">bsdE14_08340</name>
</gene>
<dbReference type="Gene3D" id="3.40.50.880">
    <property type="match status" value="1"/>
</dbReference>
<dbReference type="Gene3D" id="2.60.40.10">
    <property type="entry name" value="Immunoglobulins"/>
    <property type="match status" value="1"/>
</dbReference>
<sequence length="721" mass="83647">METSNNKRVTLPVEVGIDKVVQEMINKWGADAIRNSDGTELSKELMDMAVKVYTTYLTIRNDQAFARGHMDQLQMQYLMSKHNIALSNVLEIHILDGYFNRQFEIDKEHDWKRYWEVVDRTTGEVVDNKLWEFNEVKKTVIINGAKKWHRYTVSFLARQIWDTTHMYNHLTNNWTTPQHVAYDAFHKETREHIFSYLENWLRDNPSVDVVRFTTFFYHFTIAYNDKAKEKYVDWFGYSASVSPEAIDEFERVRGYKLRAEDFVDEGYYNSPFRIPSKNFLDWMDFIQQFVTENARKLVDLCHENGKEAMMFLGDNWIGTEPYGAYFKNIGLDAVVGSVGSGATLRMIADIPHVKYTEGRFLPYFFPDTFHEGGNPTKEAVENWVQARRAILRNPVDRMGYGGYLSLALKFPDFVDKVAEITEEFREIHNRIQGTKPYTPKFKVAILNAWGKLRSWQTNMVAHALWYKKIYSYVGVIECLSGMPVDVEFISFEDIKKKGISSDIGVIINAGDAGTAWSGGNYWLDEQVTGKIREWVYNGGGFIGIGEPTAYLHQGRYFQLADVLGVDREVGFTLSYTRHDEEFQGKHFILEDKEKDIDFGEGMSDIYRVLDNATILSMNRGDINLSVNEFGRGRAVYISGLPYTPENVRILYRAIYWSASKEKEIYNWYTSNNNTECSAYPEAGNAAIINNSNQVQNTTIYVDKDNYKDIELKPYEIKWMTI</sequence>
<dbReference type="InterPro" id="IPR029062">
    <property type="entry name" value="Class_I_gatase-like"/>
</dbReference>
<dbReference type="InterPro" id="IPR035356">
    <property type="entry name" value="LBP_C"/>
</dbReference>
<dbReference type="InterPro" id="IPR013783">
    <property type="entry name" value="Ig-like_fold"/>
</dbReference>
<dbReference type="Gene3D" id="3.20.20.80">
    <property type="entry name" value="Glycosidases"/>
    <property type="match status" value="1"/>
</dbReference>
<evidence type="ECO:0000259" key="3">
    <source>
        <dbReference type="Pfam" id="PF17386"/>
    </source>
</evidence>
<dbReference type="RefSeq" id="WP_264848719.1">
    <property type="nucleotide sequence ID" value="NZ_BRXR01000001.1"/>
</dbReference>
<dbReference type="InterPro" id="IPR012711">
    <property type="entry name" value="Lacto-N-biose_phosphorylase"/>
</dbReference>
<dbReference type="InterPro" id="IPR035363">
    <property type="entry name" value="LBP_M"/>
</dbReference>
<evidence type="ECO:0000313" key="4">
    <source>
        <dbReference type="EMBL" id="GLC29424.1"/>
    </source>
</evidence>
<proteinExistence type="predicted"/>
<dbReference type="Pfam" id="PF17385">
    <property type="entry name" value="LBP_M"/>
    <property type="match status" value="1"/>
</dbReference>
<comment type="caution">
    <text evidence="4">The sequence shown here is derived from an EMBL/GenBank/DDBJ whole genome shotgun (WGS) entry which is preliminary data.</text>
</comment>